<dbReference type="SUPFAM" id="SSF48208">
    <property type="entry name" value="Six-hairpin glycosidases"/>
    <property type="match status" value="1"/>
</dbReference>
<dbReference type="GO" id="GO:0003824">
    <property type="term" value="F:catalytic activity"/>
    <property type="evidence" value="ECO:0007669"/>
    <property type="project" value="UniProtKB-ARBA"/>
</dbReference>
<dbReference type="Pfam" id="PF06824">
    <property type="entry name" value="Glyco_hydro_125"/>
    <property type="match status" value="1"/>
</dbReference>
<reference evidence="3" key="2">
    <citation type="submission" date="2023-05" db="EMBL/GenBank/DDBJ databases">
        <authorList>
            <consortium name="Lawrence Berkeley National Laboratory"/>
            <person name="Steindorff A."/>
            <person name="Hensen N."/>
            <person name="Bonometti L."/>
            <person name="Westerberg I."/>
            <person name="Brannstrom I.O."/>
            <person name="Guillou S."/>
            <person name="Cros-Aarteil S."/>
            <person name="Calhoun S."/>
            <person name="Haridas S."/>
            <person name="Kuo A."/>
            <person name="Mondo S."/>
            <person name="Pangilinan J."/>
            <person name="Riley R."/>
            <person name="Labutti K."/>
            <person name="Andreopoulos B."/>
            <person name="Lipzen A."/>
            <person name="Chen C."/>
            <person name="Yanf M."/>
            <person name="Daum C."/>
            <person name="Ng V."/>
            <person name="Clum A."/>
            <person name="Ohm R."/>
            <person name="Martin F."/>
            <person name="Silar P."/>
            <person name="Natvig D."/>
            <person name="Lalanne C."/>
            <person name="Gautier V."/>
            <person name="Ament-Velasquez S.L."/>
            <person name="Kruys A."/>
            <person name="Hutchinson M.I."/>
            <person name="Powell A.J."/>
            <person name="Barry K."/>
            <person name="Miller A.N."/>
            <person name="Grigoriev I.V."/>
            <person name="Debuchy R."/>
            <person name="Gladieux P."/>
            <person name="Thoren M.H."/>
            <person name="Johannesson H."/>
        </authorList>
    </citation>
    <scope>NUCLEOTIDE SEQUENCE</scope>
    <source>
        <strain evidence="3">CBS 990.96</strain>
    </source>
</reference>
<dbReference type="InterPro" id="IPR008313">
    <property type="entry name" value="GH125"/>
</dbReference>
<keyword evidence="4" id="KW-1185">Reference proteome</keyword>
<protein>
    <submittedName>
        <fullName evidence="3">Uncharacterized protein</fullName>
    </submittedName>
</protein>
<feature type="signal peptide" evidence="2">
    <location>
        <begin position="1"/>
        <end position="18"/>
    </location>
</feature>
<dbReference type="PANTHER" id="PTHR31047">
    <property type="entry name" value="MEIOTICALLY UP-REGULATED GENE 157 PROTEIN"/>
    <property type="match status" value="1"/>
</dbReference>
<dbReference type="GO" id="GO:0005975">
    <property type="term" value="P:carbohydrate metabolic process"/>
    <property type="evidence" value="ECO:0007669"/>
    <property type="project" value="InterPro"/>
</dbReference>
<dbReference type="SMART" id="SM01149">
    <property type="entry name" value="DUF1237"/>
    <property type="match status" value="1"/>
</dbReference>
<evidence type="ECO:0000256" key="2">
    <source>
        <dbReference type="SAM" id="SignalP"/>
    </source>
</evidence>
<dbReference type="EMBL" id="MU865487">
    <property type="protein sequence ID" value="KAK4222161.1"/>
    <property type="molecule type" value="Genomic_DNA"/>
</dbReference>
<evidence type="ECO:0000313" key="4">
    <source>
        <dbReference type="Proteomes" id="UP001301958"/>
    </source>
</evidence>
<sequence>MKHLHLLFIALLPTMGHSSSKSTSAPPPSCPDYSEYSRVKHEPFSSGKFALSYARPPPECRTFTSPALESLLDSMQSEISDPDLYRLFLNSYPNTLDTAIRWQGNSSTNPEEELTFIITGDIDAMWLRDSSNQLQSYLPLLNQLSEDPKTDPISSLFRGAINLQARYLLTSNPYCNSFQPPSESGIPPAKNGAAVNDQVFPPYDPSAVFECKYELDSLAAFLSLSVNYYEATHDISFFTQSKTWLAAVKVTLNVAEEMKQPTYSPDGKVLETKYRFTRETRRGTETLFNDGNGNPVARNTGLIRSAFRPSDDATVYQFLIPANMMFSRYLGGVVPIVNEIEKGFGEELMKRASELRVAIERFGKVPVMAENGTTTEMIYAYEVDGFGSANAMDDANLPSLLSAPLFGFLGTEDETYMTTRQRILSSEGNGYFMKGPVLSSVGGPHVGPGWAWPMASIVRIMTSEDDEEIRVTLKELLGSTDGLGLMHEAVNSFDGIKWTRQWFSWANGLFGQMIMDLRYRKPHILKESFQ</sequence>
<dbReference type="PIRSF" id="PIRSF028846">
    <property type="entry name" value="UCP028846"/>
    <property type="match status" value="1"/>
</dbReference>
<evidence type="ECO:0000256" key="1">
    <source>
        <dbReference type="SAM" id="MobiDB-lite"/>
    </source>
</evidence>
<evidence type="ECO:0000313" key="3">
    <source>
        <dbReference type="EMBL" id="KAK4222161.1"/>
    </source>
</evidence>
<dbReference type="AlphaFoldDB" id="A0AAN6YNT6"/>
<accession>A0AAN6YNT6</accession>
<proteinExistence type="predicted"/>
<feature type="region of interest" description="Disordered" evidence="1">
    <location>
        <begin position="16"/>
        <end position="36"/>
    </location>
</feature>
<organism evidence="3 4">
    <name type="scientific">Podospora fimiseda</name>
    <dbReference type="NCBI Taxonomy" id="252190"/>
    <lineage>
        <taxon>Eukaryota</taxon>
        <taxon>Fungi</taxon>
        <taxon>Dikarya</taxon>
        <taxon>Ascomycota</taxon>
        <taxon>Pezizomycotina</taxon>
        <taxon>Sordariomycetes</taxon>
        <taxon>Sordariomycetidae</taxon>
        <taxon>Sordariales</taxon>
        <taxon>Podosporaceae</taxon>
        <taxon>Podospora</taxon>
    </lineage>
</organism>
<dbReference type="InterPro" id="IPR008928">
    <property type="entry name" value="6-hairpin_glycosidase_sf"/>
</dbReference>
<comment type="caution">
    <text evidence="3">The sequence shown here is derived from an EMBL/GenBank/DDBJ whole genome shotgun (WGS) entry which is preliminary data.</text>
</comment>
<reference evidence="3" key="1">
    <citation type="journal article" date="2023" name="Mol. Phylogenet. Evol.">
        <title>Genome-scale phylogeny and comparative genomics of the fungal order Sordariales.</title>
        <authorList>
            <person name="Hensen N."/>
            <person name="Bonometti L."/>
            <person name="Westerberg I."/>
            <person name="Brannstrom I.O."/>
            <person name="Guillou S."/>
            <person name="Cros-Aarteil S."/>
            <person name="Calhoun S."/>
            <person name="Haridas S."/>
            <person name="Kuo A."/>
            <person name="Mondo S."/>
            <person name="Pangilinan J."/>
            <person name="Riley R."/>
            <person name="LaButti K."/>
            <person name="Andreopoulos B."/>
            <person name="Lipzen A."/>
            <person name="Chen C."/>
            <person name="Yan M."/>
            <person name="Daum C."/>
            <person name="Ng V."/>
            <person name="Clum A."/>
            <person name="Steindorff A."/>
            <person name="Ohm R.A."/>
            <person name="Martin F."/>
            <person name="Silar P."/>
            <person name="Natvig D.O."/>
            <person name="Lalanne C."/>
            <person name="Gautier V."/>
            <person name="Ament-Velasquez S.L."/>
            <person name="Kruys A."/>
            <person name="Hutchinson M.I."/>
            <person name="Powell A.J."/>
            <person name="Barry K."/>
            <person name="Miller A.N."/>
            <person name="Grigoriev I.V."/>
            <person name="Debuchy R."/>
            <person name="Gladieux P."/>
            <person name="Hiltunen Thoren M."/>
            <person name="Johannesson H."/>
        </authorList>
    </citation>
    <scope>NUCLEOTIDE SEQUENCE</scope>
    <source>
        <strain evidence="3">CBS 990.96</strain>
    </source>
</reference>
<feature type="chain" id="PRO_5042898563" evidence="2">
    <location>
        <begin position="19"/>
        <end position="530"/>
    </location>
</feature>
<keyword evidence="2" id="KW-0732">Signal</keyword>
<dbReference type="Proteomes" id="UP001301958">
    <property type="component" value="Unassembled WGS sequence"/>
</dbReference>
<dbReference type="PANTHER" id="PTHR31047:SF1">
    <property type="entry name" value="DUF1237 DOMAIN-CONTAINING PROTEIN"/>
    <property type="match status" value="1"/>
</dbReference>
<dbReference type="Gene3D" id="1.50.10.10">
    <property type="match status" value="1"/>
</dbReference>
<dbReference type="InterPro" id="IPR012341">
    <property type="entry name" value="6hp_glycosidase-like_sf"/>
</dbReference>
<name>A0AAN6YNT6_9PEZI</name>
<gene>
    <name evidence="3" type="ORF">QBC38DRAFT_100035</name>
</gene>